<evidence type="ECO:0000256" key="2">
    <source>
        <dbReference type="SAM" id="Phobius"/>
    </source>
</evidence>
<organism evidence="3 4">
    <name type="scientific">Meloidogyne incognita</name>
    <name type="common">Southern root-knot nematode worm</name>
    <name type="synonym">Oxyuris incognita</name>
    <dbReference type="NCBI Taxonomy" id="6306"/>
    <lineage>
        <taxon>Eukaryota</taxon>
        <taxon>Metazoa</taxon>
        <taxon>Ecdysozoa</taxon>
        <taxon>Nematoda</taxon>
        <taxon>Chromadorea</taxon>
        <taxon>Rhabditida</taxon>
        <taxon>Tylenchina</taxon>
        <taxon>Tylenchomorpha</taxon>
        <taxon>Tylenchoidea</taxon>
        <taxon>Meloidogynidae</taxon>
        <taxon>Meloidogyninae</taxon>
        <taxon>Meloidogyne</taxon>
        <taxon>Meloidogyne incognita group</taxon>
    </lineage>
</organism>
<reference evidence="4" key="1">
    <citation type="submission" date="2022-11" db="UniProtKB">
        <authorList>
            <consortium name="WormBaseParasite"/>
        </authorList>
    </citation>
    <scope>IDENTIFICATION</scope>
</reference>
<keyword evidence="2" id="KW-0472">Membrane</keyword>
<evidence type="ECO:0000313" key="4">
    <source>
        <dbReference type="WBParaSite" id="Minc3s02306g29356"/>
    </source>
</evidence>
<keyword evidence="2" id="KW-0812">Transmembrane</keyword>
<keyword evidence="2" id="KW-1133">Transmembrane helix</keyword>
<evidence type="ECO:0000313" key="3">
    <source>
        <dbReference type="Proteomes" id="UP000887563"/>
    </source>
</evidence>
<dbReference type="WBParaSite" id="Minc3s02306g29356">
    <property type="protein sequence ID" value="Minc3s02306g29356"/>
    <property type="gene ID" value="Minc3s02306g29356"/>
</dbReference>
<proteinExistence type="predicted"/>
<feature type="region of interest" description="Disordered" evidence="1">
    <location>
        <begin position="480"/>
        <end position="549"/>
    </location>
</feature>
<sequence length="549" mass="59936">MTDQSTIKALYNCQFFTSFFNSDQNNNIFFSSLQNLLRMVPKLCRCTWLPSSSPLLLSCSLHLVAALLLFGGLAQCAKVGAGKHELDENGKITKLGSNMVMVSEKADLSPLKNLSEACKDVEWDGTDFIKVSYKKDGAAKEGCVLDLVAKKDTKLSVNIGIKYSDFVCLGGQKGNFEFTPNNMLPFTYSLGGGEFEKLKDSKDGHREGTNNDCRDPTECPKRKAPYCLKVADFMVGFARGGDGEDFLTPMLTLVDEPIIWHTILDGSKEKPSINIDKFVDYSFKLTIDNTTKKWQTDVGDNALDFSAENPLCFKKEDKKYLRDIKQWEITDESHTDKEFKYLFTFYLLPQKAARSSWSDDGGGKGNLNVRRLLDKPLDGPDCNSLYVKLSTKNFKLLVPGEKPTEPPTTTEPEGTTKPKKTTTTAPKEEPSPASSSNAVVVVIITVIVFLIVLSIIGGLLWFLVFRKKAEEEEQPLEDYFGTSKTAGAGGTAGGTATKTKTGMSTVGGTQAKSGMSTTVGGGTTKTVGGTQIKSKYGGKTSAASTTKKN</sequence>
<feature type="transmembrane region" description="Helical" evidence="2">
    <location>
        <begin position="438"/>
        <end position="464"/>
    </location>
</feature>
<keyword evidence="3" id="KW-1185">Reference proteome</keyword>
<feature type="compositionally biased region" description="Low complexity" evidence="1">
    <location>
        <begin position="407"/>
        <end position="434"/>
    </location>
</feature>
<feature type="compositionally biased region" description="Low complexity" evidence="1">
    <location>
        <begin position="512"/>
        <end position="530"/>
    </location>
</feature>
<dbReference type="Proteomes" id="UP000887563">
    <property type="component" value="Unplaced"/>
</dbReference>
<protein>
    <submittedName>
        <fullName evidence="4">Uncharacterized protein</fullName>
    </submittedName>
</protein>
<evidence type="ECO:0000256" key="1">
    <source>
        <dbReference type="SAM" id="MobiDB-lite"/>
    </source>
</evidence>
<feature type="region of interest" description="Disordered" evidence="1">
    <location>
        <begin position="398"/>
        <end position="434"/>
    </location>
</feature>
<dbReference type="AlphaFoldDB" id="A0A914MW14"/>
<accession>A0A914MW14</accession>
<name>A0A914MW14_MELIC</name>